<dbReference type="SUPFAM" id="SSF47413">
    <property type="entry name" value="lambda repressor-like DNA-binding domains"/>
    <property type="match status" value="1"/>
</dbReference>
<dbReference type="RefSeq" id="WP_110374490.1">
    <property type="nucleotide sequence ID" value="NZ_JAHBRY010000001.1"/>
</dbReference>
<dbReference type="OrthoDB" id="8457051at2"/>
<dbReference type="Proteomes" id="UP000248021">
    <property type="component" value="Unassembled WGS sequence"/>
</dbReference>
<reference evidence="1 2" key="1">
    <citation type="submission" date="2018-05" db="EMBL/GenBank/DDBJ databases">
        <title>Genomic Encyclopedia of Type Strains, Phase IV (KMG-IV): sequencing the most valuable type-strain genomes for metagenomic binning, comparative biology and taxonomic classification.</title>
        <authorList>
            <person name="Goeker M."/>
        </authorList>
    </citation>
    <scope>NUCLEOTIDE SEQUENCE [LARGE SCALE GENOMIC DNA]</scope>
    <source>
        <strain evidence="1 2">DSM 6462</strain>
    </source>
</reference>
<dbReference type="EMBL" id="QJJK01000004">
    <property type="protein sequence ID" value="PXW60146.1"/>
    <property type="molecule type" value="Genomic_DNA"/>
</dbReference>
<dbReference type="GO" id="GO:0003677">
    <property type="term" value="F:DNA binding"/>
    <property type="evidence" value="ECO:0007669"/>
    <property type="project" value="InterPro"/>
</dbReference>
<accession>A0A2V3U8K9</accession>
<gene>
    <name evidence="1" type="ORF">C7450_104198</name>
</gene>
<dbReference type="AlphaFoldDB" id="A0A2V3U8K9"/>
<keyword evidence="2" id="KW-1185">Reference proteome</keyword>
<comment type="caution">
    <text evidence="1">The sequence shown here is derived from an EMBL/GenBank/DDBJ whole genome shotgun (WGS) entry which is preliminary data.</text>
</comment>
<proteinExistence type="predicted"/>
<protein>
    <recommendedName>
        <fullName evidence="3">Helix-turn-helix protein</fullName>
    </recommendedName>
</protein>
<organism evidence="1 2">
    <name type="scientific">Chelatococcus asaccharovorans</name>
    <dbReference type="NCBI Taxonomy" id="28210"/>
    <lineage>
        <taxon>Bacteria</taxon>
        <taxon>Pseudomonadati</taxon>
        <taxon>Pseudomonadota</taxon>
        <taxon>Alphaproteobacteria</taxon>
        <taxon>Hyphomicrobiales</taxon>
        <taxon>Chelatococcaceae</taxon>
        <taxon>Chelatococcus</taxon>
    </lineage>
</organism>
<name>A0A2V3U8K9_9HYPH</name>
<evidence type="ECO:0000313" key="2">
    <source>
        <dbReference type="Proteomes" id="UP000248021"/>
    </source>
</evidence>
<sequence length="92" mass="9609">MTTAAQLAQWRDKAGVTPVQMAAAMGISPAIYADLEAGTLPIEPIHGVAAKWALLRIAVETHDGEIAAMDTELLQLVLAASRLIGRLGDTCG</sequence>
<evidence type="ECO:0008006" key="3">
    <source>
        <dbReference type="Google" id="ProtNLM"/>
    </source>
</evidence>
<dbReference type="InterPro" id="IPR010982">
    <property type="entry name" value="Lambda_DNA-bd_dom_sf"/>
</dbReference>
<evidence type="ECO:0000313" key="1">
    <source>
        <dbReference type="EMBL" id="PXW60146.1"/>
    </source>
</evidence>